<keyword evidence="3" id="KW-1185">Reference proteome</keyword>
<dbReference type="EMBL" id="MH271308">
    <property type="protein sequence ID" value="AWY05712.1"/>
    <property type="molecule type" value="Genomic_DNA"/>
</dbReference>
<gene>
    <name evidence="2" type="primary">24</name>
    <name evidence="2" type="ORF">PBI_PERCIVAL_24</name>
</gene>
<dbReference type="InterPro" id="IPR006020">
    <property type="entry name" value="PTB/PI_dom"/>
</dbReference>
<feature type="domain" description="PID" evidence="1">
    <location>
        <begin position="56"/>
        <end position="96"/>
    </location>
</feature>
<evidence type="ECO:0000313" key="2">
    <source>
        <dbReference type="EMBL" id="AWY05712.1"/>
    </source>
</evidence>
<accession>A0A2Z4Q6L4</accession>
<dbReference type="Proteomes" id="UP000250990">
    <property type="component" value="Segment"/>
</dbReference>
<name>A0A2Z4Q6L4_9CAUD</name>
<sequence length="105" mass="11539">MREAFTRCIVVYMTSTEYPTAPATVVFSRNFADIYAAASERDQRHMTESSELGYGFLSSSFDSEAASNASAAMCHFFHAQKEGATEEDIAYHLRLASSFASMALA</sequence>
<protein>
    <recommendedName>
        <fullName evidence="1">PID domain-containing protein</fullName>
    </recommendedName>
</protein>
<reference evidence="3" key="1">
    <citation type="submission" date="2018-04" db="EMBL/GenBank/DDBJ databases">
        <authorList>
            <person name="Go L.Y."/>
            <person name="Mitchell J.A."/>
        </authorList>
    </citation>
    <scope>NUCLEOTIDE SEQUENCE [LARGE SCALE GENOMIC DNA]</scope>
</reference>
<evidence type="ECO:0000259" key="1">
    <source>
        <dbReference type="PROSITE" id="PS01179"/>
    </source>
</evidence>
<proteinExistence type="predicted"/>
<dbReference type="PROSITE" id="PS01179">
    <property type="entry name" value="PID"/>
    <property type="match status" value="1"/>
</dbReference>
<evidence type="ECO:0000313" key="3">
    <source>
        <dbReference type="Proteomes" id="UP000250990"/>
    </source>
</evidence>
<organism evidence="2 3">
    <name type="scientific">Microbacterium phage Percival</name>
    <dbReference type="NCBI Taxonomy" id="2201439"/>
    <lineage>
        <taxon>Viruses</taxon>
        <taxon>Duplodnaviria</taxon>
        <taxon>Heunggongvirae</taxon>
        <taxon>Uroviricota</taxon>
        <taxon>Caudoviricetes</taxon>
        <taxon>Casidaviridae</taxon>
        <taxon>Percivalvirus</taxon>
        <taxon>Percivalvirus percival</taxon>
    </lineage>
</organism>